<dbReference type="EMBL" id="JACCAE010000001">
    <property type="protein sequence ID" value="NYF99045.1"/>
    <property type="molecule type" value="Genomic_DNA"/>
</dbReference>
<dbReference type="AlphaFoldDB" id="A0A852VZA0"/>
<reference evidence="2 3" key="1">
    <citation type="submission" date="2020-07" db="EMBL/GenBank/DDBJ databases">
        <title>Sequencing the genomes of 1000 actinobacteria strains.</title>
        <authorList>
            <person name="Klenk H.-P."/>
        </authorList>
    </citation>
    <scope>NUCLEOTIDE SEQUENCE [LARGE SCALE GENOMIC DNA]</scope>
    <source>
        <strain evidence="2 3">DSM 26154</strain>
    </source>
</reference>
<organism evidence="2 3">
    <name type="scientific">Janibacter cremeus</name>
    <dbReference type="NCBI Taxonomy" id="1285192"/>
    <lineage>
        <taxon>Bacteria</taxon>
        <taxon>Bacillati</taxon>
        <taxon>Actinomycetota</taxon>
        <taxon>Actinomycetes</taxon>
        <taxon>Micrococcales</taxon>
        <taxon>Intrasporangiaceae</taxon>
        <taxon>Janibacter</taxon>
    </lineage>
</organism>
<dbReference type="RefSeq" id="WP_185991796.1">
    <property type="nucleotide sequence ID" value="NZ_JACCAE010000001.1"/>
</dbReference>
<protein>
    <submittedName>
        <fullName evidence="2">Uncharacterized protein</fullName>
    </submittedName>
</protein>
<dbReference type="PROSITE" id="PS51318">
    <property type="entry name" value="TAT"/>
    <property type="match status" value="1"/>
</dbReference>
<feature type="region of interest" description="Disordered" evidence="1">
    <location>
        <begin position="207"/>
        <end position="241"/>
    </location>
</feature>
<keyword evidence="3" id="KW-1185">Reference proteome</keyword>
<accession>A0A852VZA0</accession>
<dbReference type="InterPro" id="IPR006311">
    <property type="entry name" value="TAT_signal"/>
</dbReference>
<evidence type="ECO:0000313" key="3">
    <source>
        <dbReference type="Proteomes" id="UP000554054"/>
    </source>
</evidence>
<proteinExistence type="predicted"/>
<comment type="caution">
    <text evidence="2">The sequence shown here is derived from an EMBL/GenBank/DDBJ whole genome shotgun (WGS) entry which is preliminary data.</text>
</comment>
<sequence>MSEGTTKPVSRRTVAKGAAWATPVILGGTAAPAYAASVRKDPGINGWVLNSPSGGWNCRYSLDVDSDPNYSGGTPDGAPFGLYLYDVLPNAVITDARLVYWIIGNQNASVSAGSGHSTCWNFAGRGPLATKADGLQYRPYTFNYNNNCPIDPGNVATDGRLYLGNFHVEFSFTQPGNRCDDVTYWAQRSITIDQYGDGNPEVLTFERRNGTRGPYSGGNARMAPPPQPEGATEGATGAHLA</sequence>
<evidence type="ECO:0000313" key="2">
    <source>
        <dbReference type="EMBL" id="NYF99045.1"/>
    </source>
</evidence>
<evidence type="ECO:0000256" key="1">
    <source>
        <dbReference type="SAM" id="MobiDB-lite"/>
    </source>
</evidence>
<dbReference type="Proteomes" id="UP000554054">
    <property type="component" value="Unassembled WGS sequence"/>
</dbReference>
<name>A0A852VZA0_9MICO</name>
<gene>
    <name evidence="2" type="ORF">BJY20_002437</name>
</gene>